<feature type="compositionally biased region" description="Basic and acidic residues" evidence="7">
    <location>
        <begin position="45"/>
        <end position="54"/>
    </location>
</feature>
<comment type="caution">
    <text evidence="8">The sequence shown here is derived from an EMBL/GenBank/DDBJ whole genome shotgun (WGS) entry which is preliminary data.</text>
</comment>
<gene>
    <name evidence="8" type="ORF">PGLA1383_LOCUS345</name>
</gene>
<name>A0A813D6E7_POLGL</name>
<dbReference type="AlphaFoldDB" id="A0A813D6E7"/>
<dbReference type="PANTHER" id="PTHR31585:SF5">
    <property type="entry name" value="RNA-BINDING S4 DOMAIN-CONTAINING PROTEIN"/>
    <property type="match status" value="1"/>
</dbReference>
<feature type="non-terminal residue" evidence="8">
    <location>
        <position position="627"/>
    </location>
</feature>
<protein>
    <submittedName>
        <fullName evidence="8">Uncharacterized protein</fullName>
    </submittedName>
</protein>
<evidence type="ECO:0000256" key="7">
    <source>
        <dbReference type="SAM" id="MobiDB-lite"/>
    </source>
</evidence>
<evidence type="ECO:0000256" key="5">
    <source>
        <dbReference type="ARBA" id="ARBA00022989"/>
    </source>
</evidence>
<organism evidence="8 9">
    <name type="scientific">Polarella glacialis</name>
    <name type="common">Dinoflagellate</name>
    <dbReference type="NCBI Taxonomy" id="89957"/>
    <lineage>
        <taxon>Eukaryota</taxon>
        <taxon>Sar</taxon>
        <taxon>Alveolata</taxon>
        <taxon>Dinophyceae</taxon>
        <taxon>Suessiales</taxon>
        <taxon>Suessiaceae</taxon>
        <taxon>Polarella</taxon>
    </lineage>
</organism>
<dbReference type="Proteomes" id="UP000654075">
    <property type="component" value="Unassembled WGS sequence"/>
</dbReference>
<keyword evidence="9" id="KW-1185">Reference proteome</keyword>
<dbReference type="GO" id="GO:0016020">
    <property type="term" value="C:membrane"/>
    <property type="evidence" value="ECO:0007669"/>
    <property type="project" value="UniProtKB-SubCell"/>
</dbReference>
<dbReference type="PANTHER" id="PTHR31585">
    <property type="entry name" value="FOLATE-BIOPTERIN TRANSPORTER 1, CHLOROPLASTIC"/>
    <property type="match status" value="1"/>
</dbReference>
<dbReference type="InterPro" id="IPR036259">
    <property type="entry name" value="MFS_trans_sf"/>
</dbReference>
<evidence type="ECO:0000256" key="1">
    <source>
        <dbReference type="ARBA" id="ARBA00004141"/>
    </source>
</evidence>
<evidence type="ECO:0000256" key="2">
    <source>
        <dbReference type="ARBA" id="ARBA00007015"/>
    </source>
</evidence>
<comment type="similarity">
    <text evidence="2">Belongs to the major facilitator superfamily. Folate-biopterin transporter (TC 2.A.71) family.</text>
</comment>
<keyword evidence="4" id="KW-0812">Transmembrane</keyword>
<feature type="compositionally biased region" description="Basic residues" evidence="7">
    <location>
        <begin position="71"/>
        <end position="80"/>
    </location>
</feature>
<dbReference type="OrthoDB" id="164313at2759"/>
<dbReference type="InterPro" id="IPR039309">
    <property type="entry name" value="BT1"/>
</dbReference>
<evidence type="ECO:0000313" key="9">
    <source>
        <dbReference type="Proteomes" id="UP000654075"/>
    </source>
</evidence>
<keyword evidence="5" id="KW-1133">Transmembrane helix</keyword>
<dbReference type="EMBL" id="CAJNNV010000064">
    <property type="protein sequence ID" value="CAE8581317.1"/>
    <property type="molecule type" value="Genomic_DNA"/>
</dbReference>
<evidence type="ECO:0000256" key="4">
    <source>
        <dbReference type="ARBA" id="ARBA00022692"/>
    </source>
</evidence>
<feature type="compositionally biased region" description="Gly residues" evidence="7">
    <location>
        <begin position="1"/>
        <end position="11"/>
    </location>
</feature>
<evidence type="ECO:0000256" key="6">
    <source>
        <dbReference type="ARBA" id="ARBA00023136"/>
    </source>
</evidence>
<comment type="subcellular location">
    <subcellularLocation>
        <location evidence="1">Membrane</location>
        <topology evidence="1">Multi-pass membrane protein</topology>
    </subcellularLocation>
</comment>
<accession>A0A813D6E7</accession>
<feature type="compositionally biased region" description="Low complexity" evidence="7">
    <location>
        <begin position="19"/>
        <end position="30"/>
    </location>
</feature>
<proteinExistence type="inferred from homology"/>
<evidence type="ECO:0000256" key="3">
    <source>
        <dbReference type="ARBA" id="ARBA00022448"/>
    </source>
</evidence>
<keyword evidence="3" id="KW-0813">Transport</keyword>
<dbReference type="SUPFAM" id="SSF103473">
    <property type="entry name" value="MFS general substrate transporter"/>
    <property type="match status" value="1"/>
</dbReference>
<reference evidence="8" key="1">
    <citation type="submission" date="2021-02" db="EMBL/GenBank/DDBJ databases">
        <authorList>
            <person name="Dougan E. K."/>
            <person name="Rhodes N."/>
            <person name="Thang M."/>
            <person name="Chan C."/>
        </authorList>
    </citation>
    <scope>NUCLEOTIDE SEQUENCE</scope>
</reference>
<keyword evidence="6" id="KW-0472">Membrane</keyword>
<feature type="region of interest" description="Disordered" evidence="7">
    <location>
        <begin position="1"/>
        <end position="90"/>
    </location>
</feature>
<evidence type="ECO:0000313" key="8">
    <source>
        <dbReference type="EMBL" id="CAE8581317.1"/>
    </source>
</evidence>
<sequence length="627" mass="68368">ELLAGAAGGGAATEEMEVSTTRSSKASRASLGASRGGTDGVRGSQKRESFKEQKAQAQGRVKKQKIEKEKTKLRKNKAVAKRPGTMEPTGYLASSQSQFNLWNSPVRPRRMSDDPKLEAVVPQCLELETDVEIEKQEKLAASCEPPWAFEYRLPDWQNLGVLCHIFSSGLVERGIFSVLSGLFLGDLNMPSYGQFSFLFGMLSDIRPIYGCRRQPYMILGWTMVCIALLMMGVCPMPKPYHCEGPDGDILYGEPPCNPLAREHFFWYVLGIGMIQWGSVLACSAGSALLVDVRRQASALMVNKLGNLMAVTLTALAFNGKEYIGSFDQKVLLVPASVTLCLCICCVAEPTEGERKALSFSHYSDSAFKLLSGKAFCIFGMYIFCTQILLNMNTPAGSWVGLQWAGVNMLQQQLSSMLGICVSAVGLWLAKSFYLEASCRRVILVTCLSTTLLDVVPQLLTIFDIVCNQQFYLGEPIQMQIPQAAMSLLFIFAVNELADQDTAGLASGILCTTGALGAPVGTRNYDRQSDLWAVSSQPLRQEQLPLQICPSSVGQLPSPTASPGCASRCPWHSCHSCPVRSRKLSSGRGTGLTNRITLSSCWELPAFRLPTLWPCLSSAGTPHGLVRN</sequence>